<dbReference type="EMBL" id="AC006217">
    <property type="protein sequence ID" value="AAD15533.1"/>
    <property type="molecule type" value="Genomic_DNA"/>
</dbReference>
<dbReference type="PANTHER" id="PTHR47266">
    <property type="entry name" value="ENDONUCLEASE-RELATED"/>
    <property type="match status" value="1"/>
</dbReference>
<dbReference type="PIR" id="E84485">
    <property type="entry name" value="E84485"/>
</dbReference>
<reference evidence="3" key="3">
    <citation type="submission" date="2002-02" db="EMBL/GenBank/DDBJ databases">
        <authorList>
            <person name="Town C.D."/>
            <person name="Kaul S."/>
        </authorList>
    </citation>
    <scope>NUCLEOTIDE SEQUENCE</scope>
</reference>
<evidence type="ECO:0000313" key="3">
    <source>
        <dbReference type="EMBL" id="AAD15533.1"/>
    </source>
</evidence>
<organism evidence="3">
    <name type="scientific">Arabidopsis thaliana</name>
    <name type="common">Mouse-ear cress</name>
    <dbReference type="NCBI Taxonomy" id="3702"/>
    <lineage>
        <taxon>Eukaryota</taxon>
        <taxon>Viridiplantae</taxon>
        <taxon>Streptophyta</taxon>
        <taxon>Embryophyta</taxon>
        <taxon>Tracheophyta</taxon>
        <taxon>Spermatophyta</taxon>
        <taxon>Magnoliopsida</taxon>
        <taxon>eudicotyledons</taxon>
        <taxon>Gunneridae</taxon>
        <taxon>Pentapetalae</taxon>
        <taxon>rosids</taxon>
        <taxon>malvids</taxon>
        <taxon>Brassicales</taxon>
        <taxon>Brassicaceae</taxon>
        <taxon>Camelineae</taxon>
        <taxon>Arabidopsis</taxon>
    </lineage>
</organism>
<dbReference type="Pfam" id="PF00665">
    <property type="entry name" value="rve"/>
    <property type="match status" value="1"/>
</dbReference>
<evidence type="ECO:0000259" key="2">
    <source>
        <dbReference type="PROSITE" id="PS50994"/>
    </source>
</evidence>
<accession>Q9ZQK1</accession>
<dbReference type="SUPFAM" id="SSF53098">
    <property type="entry name" value="Ribonuclease H-like"/>
    <property type="match status" value="1"/>
</dbReference>
<dbReference type="GO" id="GO:0015074">
    <property type="term" value="P:DNA integration"/>
    <property type="evidence" value="ECO:0007669"/>
    <property type="project" value="InterPro"/>
</dbReference>
<dbReference type="InterPro" id="IPR012337">
    <property type="entry name" value="RNaseH-like_sf"/>
</dbReference>
<feature type="region of interest" description="Disordered" evidence="1">
    <location>
        <begin position="313"/>
        <end position="345"/>
    </location>
</feature>
<sequence>MGSFPSSYGNKYILVAVDYVSKWVEAIVSPTNDAKVVLKLFKTIIFTRFGVHMVVISDGRKHFINKAFENLLKKHGVKHKVATSYHPQTSGQVEISNREIKAILEKTVGVTRKDLSAKLDDALWAYKTAFKTAFKTPIGTTPFNLLYAKSGHLPIELEFKAMWAVKLMNFDIKTAEEERLIQLNDLDEIRLEAYESSKNYKGKRKLKSRLFGPFCVTEIRPYGAVTLAVKSGDFTVNGQRLKKYLEDQILPKNKFSRRNLKNHSISSSRLDRLTTFSKFTISVIRFQPLYSTSAPSSSSPSSNCSLTLSASPFITSKPTKPQEHTRPSIQGFRDTRSSVLSSRKTTRSHKVYSTTALCYSIHIVKDILSNKSYHTRLSTRTIMSNYNDGSSMDLDYHMDEAESSSSRSERI</sequence>
<dbReference type="InterPro" id="IPR001584">
    <property type="entry name" value="Integrase_cat-core"/>
</dbReference>
<protein>
    <submittedName>
        <fullName evidence="3">Putative retroelement pol polyprotein</fullName>
    </submittedName>
</protein>
<reference evidence="3" key="2">
    <citation type="submission" date="2000-03" db="EMBL/GenBank/DDBJ databases">
        <authorList>
            <person name="Lin X."/>
            <person name="Kaul S."/>
            <person name="Shea T.P."/>
            <person name="Fujii C.Y."/>
            <person name="Shen M."/>
            <person name="VanAken S.E."/>
            <person name="Barnstead M.E."/>
            <person name="Mason T.M."/>
            <person name="Bowman C.L."/>
            <person name="Ronning C.M."/>
            <person name="Benito M.-I."/>
            <person name="Carrera A.J."/>
            <person name="Creasy T.H."/>
            <person name="Buell C.R."/>
            <person name="Town C.D."/>
            <person name="Nierman W.C."/>
            <person name="Fraser C.M."/>
            <person name="Venter J.C."/>
        </authorList>
    </citation>
    <scope>NUCLEOTIDE SEQUENCE</scope>
</reference>
<reference key="1">
    <citation type="journal article" date="1999" name="Nature">
        <title>Sequence and analysis of chromosome 2 of the plant Arabidopsis thaliana.</title>
        <authorList>
            <person name="Lin X."/>
            <person name="Kaul S."/>
            <person name="Rounsley S."/>
            <person name="Shea T.P."/>
            <person name="Benito M.I."/>
            <person name="Town C.D."/>
            <person name="Fujii C.Y."/>
            <person name="Mason T."/>
            <person name="Bowman C.L."/>
            <person name="Barnstead M."/>
            <person name="Feldblyum T.V."/>
            <person name="Buell C.R."/>
            <person name="Ketchum K.A."/>
            <person name="Lee J."/>
            <person name="Ronning C.M."/>
            <person name="Koo H.L."/>
            <person name="Moffat K.S."/>
            <person name="Cronin L.A."/>
            <person name="Shen M."/>
            <person name="Pai G."/>
            <person name="Van Aken S."/>
            <person name="Umayam L."/>
            <person name="Tallon L.J."/>
            <person name="Gill J.E."/>
            <person name="Adams M.D."/>
            <person name="Carrera A.J."/>
            <person name="Creasy T.H."/>
            <person name="Goodman H.M."/>
            <person name="Somerville C.R."/>
            <person name="Copenhaver G.P."/>
            <person name="Preuss D."/>
            <person name="Nierman W.C."/>
            <person name="White O."/>
            <person name="Eisen J.A."/>
            <person name="Salzberg S.L."/>
            <person name="Fraser C.M."/>
            <person name="Venter J.C."/>
        </authorList>
    </citation>
    <scope>NUCLEOTIDE SEQUENCE [LARGE SCALE GENOMIC DNA]</scope>
    <source>
        <strain>cv. Columbia</strain>
    </source>
</reference>
<dbReference type="AlphaFoldDB" id="Q9ZQK1"/>
<gene>
    <name evidence="3" type="ordered locus">At2g07410</name>
</gene>
<dbReference type="Gene3D" id="3.30.420.10">
    <property type="entry name" value="Ribonuclease H-like superfamily/Ribonuclease H"/>
    <property type="match status" value="1"/>
</dbReference>
<name>Q9ZQK1_ARATH</name>
<dbReference type="InterPro" id="IPR036397">
    <property type="entry name" value="RNaseH_sf"/>
</dbReference>
<dbReference type="InterPro" id="IPR052160">
    <property type="entry name" value="Gypsy_RT_Integrase-like"/>
</dbReference>
<dbReference type="GO" id="GO:0003676">
    <property type="term" value="F:nucleic acid binding"/>
    <property type="evidence" value="ECO:0007669"/>
    <property type="project" value="InterPro"/>
</dbReference>
<evidence type="ECO:0000256" key="1">
    <source>
        <dbReference type="SAM" id="MobiDB-lite"/>
    </source>
</evidence>
<dbReference type="PROSITE" id="PS50994">
    <property type="entry name" value="INTEGRASE"/>
    <property type="match status" value="1"/>
</dbReference>
<proteinExistence type="predicted"/>
<feature type="domain" description="Integrase catalytic" evidence="2">
    <location>
        <begin position="1"/>
        <end position="150"/>
    </location>
</feature>